<dbReference type="AlphaFoldDB" id="A0A9P8YFV4"/>
<sequence length="199" mass="21518">MALSPCLPFGNMPCCAGGGGGGGRPSSKSPRGPPANQLRGGGGGNEQTCTTTCCFLSPWAARAPAKDKKKALHPGELQEGAVRPSKRNKTKSSFSPAGRTYVQVLSLKHDSANQDVRDISNRVFGKLVYSRSHQPVPPTRHSLCDTGGGCGRKQKTKKQKKRFKIICMSMEPGGCFALLRRKQERKKRRMLPMAPLGFH</sequence>
<dbReference type="RefSeq" id="XP_046016284.1">
    <property type="nucleotide sequence ID" value="XM_046163111.1"/>
</dbReference>
<feature type="region of interest" description="Disordered" evidence="1">
    <location>
        <begin position="18"/>
        <end position="46"/>
    </location>
</feature>
<gene>
    <name evidence="2" type="ORF">B0I36DRAFT_62466</name>
</gene>
<reference evidence="2" key="1">
    <citation type="journal article" date="2021" name="Nat. Commun.">
        <title>Genetic determinants of endophytism in the Arabidopsis root mycobiome.</title>
        <authorList>
            <person name="Mesny F."/>
            <person name="Miyauchi S."/>
            <person name="Thiergart T."/>
            <person name="Pickel B."/>
            <person name="Atanasova L."/>
            <person name="Karlsson M."/>
            <person name="Huettel B."/>
            <person name="Barry K.W."/>
            <person name="Haridas S."/>
            <person name="Chen C."/>
            <person name="Bauer D."/>
            <person name="Andreopoulos W."/>
            <person name="Pangilinan J."/>
            <person name="LaButti K."/>
            <person name="Riley R."/>
            <person name="Lipzen A."/>
            <person name="Clum A."/>
            <person name="Drula E."/>
            <person name="Henrissat B."/>
            <person name="Kohler A."/>
            <person name="Grigoriev I.V."/>
            <person name="Martin F.M."/>
            <person name="Hacquard S."/>
        </authorList>
    </citation>
    <scope>NUCLEOTIDE SEQUENCE</scope>
    <source>
        <strain evidence="2">MPI-CAGE-CH-0230</strain>
    </source>
</reference>
<feature type="region of interest" description="Disordered" evidence="1">
    <location>
        <begin position="132"/>
        <end position="155"/>
    </location>
</feature>
<evidence type="ECO:0000313" key="3">
    <source>
        <dbReference type="Proteomes" id="UP000756346"/>
    </source>
</evidence>
<evidence type="ECO:0000256" key="1">
    <source>
        <dbReference type="SAM" id="MobiDB-lite"/>
    </source>
</evidence>
<name>A0A9P8YFV4_9PEZI</name>
<dbReference type="GeneID" id="70192657"/>
<comment type="caution">
    <text evidence="2">The sequence shown here is derived from an EMBL/GenBank/DDBJ whole genome shotgun (WGS) entry which is preliminary data.</text>
</comment>
<proteinExistence type="predicted"/>
<keyword evidence="3" id="KW-1185">Reference proteome</keyword>
<organism evidence="2 3">
    <name type="scientific">Microdochium trichocladiopsis</name>
    <dbReference type="NCBI Taxonomy" id="1682393"/>
    <lineage>
        <taxon>Eukaryota</taxon>
        <taxon>Fungi</taxon>
        <taxon>Dikarya</taxon>
        <taxon>Ascomycota</taxon>
        <taxon>Pezizomycotina</taxon>
        <taxon>Sordariomycetes</taxon>
        <taxon>Xylariomycetidae</taxon>
        <taxon>Xylariales</taxon>
        <taxon>Microdochiaceae</taxon>
        <taxon>Microdochium</taxon>
    </lineage>
</organism>
<dbReference type="EMBL" id="JAGTJQ010000002">
    <property type="protein sequence ID" value="KAH7037163.1"/>
    <property type="molecule type" value="Genomic_DNA"/>
</dbReference>
<dbReference type="Proteomes" id="UP000756346">
    <property type="component" value="Unassembled WGS sequence"/>
</dbReference>
<evidence type="ECO:0000313" key="2">
    <source>
        <dbReference type="EMBL" id="KAH7037163.1"/>
    </source>
</evidence>
<protein>
    <submittedName>
        <fullName evidence="2">Uncharacterized protein</fullName>
    </submittedName>
</protein>
<accession>A0A9P8YFV4</accession>
<feature type="region of interest" description="Disordered" evidence="1">
    <location>
        <begin position="65"/>
        <end position="95"/>
    </location>
</feature>